<evidence type="ECO:0000313" key="3">
    <source>
        <dbReference type="Proteomes" id="UP000527355"/>
    </source>
</evidence>
<dbReference type="Proteomes" id="UP000527355">
    <property type="component" value="Unassembled WGS sequence"/>
</dbReference>
<sequence>MAQEFRHGSSPPTGSRGFRQPPQPYRAFLPLPLSIVSMAPQFSSAFLQKHKELQLVDNIPRGCGLTMNLVAQSQLPALALALSASLITVTPAASGKINCFPNPEEWRIRKGKVTWNYHSLKK</sequence>
<keyword evidence="3" id="KW-1185">Reference proteome</keyword>
<organism evidence="2 3">
    <name type="scientific">Myotis myotis</name>
    <name type="common">Greater mouse-eared bat</name>
    <name type="synonym">Vespertilio myotis</name>
    <dbReference type="NCBI Taxonomy" id="51298"/>
    <lineage>
        <taxon>Eukaryota</taxon>
        <taxon>Metazoa</taxon>
        <taxon>Chordata</taxon>
        <taxon>Craniata</taxon>
        <taxon>Vertebrata</taxon>
        <taxon>Euteleostomi</taxon>
        <taxon>Mammalia</taxon>
        <taxon>Eutheria</taxon>
        <taxon>Laurasiatheria</taxon>
        <taxon>Chiroptera</taxon>
        <taxon>Yangochiroptera</taxon>
        <taxon>Vespertilionidae</taxon>
        <taxon>Myotis</taxon>
    </lineage>
</organism>
<protein>
    <submittedName>
        <fullName evidence="2">Uncharacterized protein</fullName>
    </submittedName>
</protein>
<dbReference type="AlphaFoldDB" id="A0A7J7YE40"/>
<comment type="caution">
    <text evidence="2">The sequence shown here is derived from an EMBL/GenBank/DDBJ whole genome shotgun (WGS) entry which is preliminary data.</text>
</comment>
<evidence type="ECO:0000256" key="1">
    <source>
        <dbReference type="SAM" id="MobiDB-lite"/>
    </source>
</evidence>
<feature type="region of interest" description="Disordered" evidence="1">
    <location>
        <begin position="1"/>
        <end position="23"/>
    </location>
</feature>
<evidence type="ECO:0000313" key="2">
    <source>
        <dbReference type="EMBL" id="KAF6360189.1"/>
    </source>
</evidence>
<gene>
    <name evidence="2" type="ORF">mMyoMyo1_011141</name>
</gene>
<dbReference type="EMBL" id="JABWUV010000004">
    <property type="protein sequence ID" value="KAF6360189.1"/>
    <property type="molecule type" value="Genomic_DNA"/>
</dbReference>
<proteinExistence type="predicted"/>
<name>A0A7J7YE40_MYOMY</name>
<accession>A0A7J7YE40</accession>
<reference evidence="2 3" key="1">
    <citation type="journal article" date="2020" name="Nature">
        <title>Six reference-quality genomes reveal evolution of bat adaptations.</title>
        <authorList>
            <person name="Jebb D."/>
            <person name="Huang Z."/>
            <person name="Pippel M."/>
            <person name="Hughes G.M."/>
            <person name="Lavrichenko K."/>
            <person name="Devanna P."/>
            <person name="Winkler S."/>
            <person name="Jermiin L.S."/>
            <person name="Skirmuntt E.C."/>
            <person name="Katzourakis A."/>
            <person name="Burkitt-Gray L."/>
            <person name="Ray D.A."/>
            <person name="Sullivan K.A.M."/>
            <person name="Roscito J.G."/>
            <person name="Kirilenko B.M."/>
            <person name="Davalos L.M."/>
            <person name="Corthals A.P."/>
            <person name="Power M.L."/>
            <person name="Jones G."/>
            <person name="Ransome R.D."/>
            <person name="Dechmann D.K.N."/>
            <person name="Locatelli A.G."/>
            <person name="Puechmaille S.J."/>
            <person name="Fedrigo O."/>
            <person name="Jarvis E.D."/>
            <person name="Hiller M."/>
            <person name="Vernes S.C."/>
            <person name="Myers E.W."/>
            <person name="Teeling E.C."/>
        </authorList>
    </citation>
    <scope>NUCLEOTIDE SEQUENCE [LARGE SCALE GENOMIC DNA]</scope>
    <source>
        <strain evidence="2">MMyoMyo1</strain>
        <tissue evidence="2">Flight muscle</tissue>
    </source>
</reference>